<dbReference type="PANTHER" id="PTHR32154">
    <property type="entry name" value="PYRUVATE-FLAVODOXIN OXIDOREDUCTASE-RELATED"/>
    <property type="match status" value="1"/>
</dbReference>
<evidence type="ECO:0000313" key="3">
    <source>
        <dbReference type="EMBL" id="CAL5989316.1"/>
    </source>
</evidence>
<keyword evidence="4" id="KW-1185">Reference proteome</keyword>
<keyword evidence="3" id="KW-0670">Pyruvate</keyword>
<dbReference type="InterPro" id="IPR002880">
    <property type="entry name" value="Pyrv_Fd/Flavodoxin_OxRdtase_N"/>
</dbReference>
<name>A0ABP1H981_9EUKA</name>
<evidence type="ECO:0000256" key="1">
    <source>
        <dbReference type="ARBA" id="ARBA00023002"/>
    </source>
</evidence>
<reference evidence="3 4" key="1">
    <citation type="submission" date="2024-07" db="EMBL/GenBank/DDBJ databases">
        <authorList>
            <person name="Akdeniz Z."/>
        </authorList>
    </citation>
    <scope>NUCLEOTIDE SEQUENCE [LARGE SCALE GENOMIC DNA]</scope>
</reference>
<dbReference type="InterPro" id="IPR050722">
    <property type="entry name" value="Pyruvate:ferred/Flavod_OxRd"/>
</dbReference>
<evidence type="ECO:0000259" key="2">
    <source>
        <dbReference type="Pfam" id="PF01855"/>
    </source>
</evidence>
<dbReference type="InterPro" id="IPR029061">
    <property type="entry name" value="THDP-binding"/>
</dbReference>
<accession>A0ABP1H981</accession>
<protein>
    <submittedName>
        <fullName evidence="3">Pyruvate-flavodoxin_oxidoreductase 4</fullName>
    </submittedName>
</protein>
<dbReference type="Proteomes" id="UP001642409">
    <property type="component" value="Unassembled WGS sequence"/>
</dbReference>
<proteinExistence type="predicted"/>
<dbReference type="Pfam" id="PF01855">
    <property type="entry name" value="POR_N"/>
    <property type="match status" value="1"/>
</dbReference>
<evidence type="ECO:0000313" key="4">
    <source>
        <dbReference type="Proteomes" id="UP001642409"/>
    </source>
</evidence>
<comment type="caution">
    <text evidence="3">The sequence shown here is derived from an EMBL/GenBank/DDBJ whole genome shotgun (WGS) entry which is preliminary data.</text>
</comment>
<dbReference type="EMBL" id="CAXDID020000023">
    <property type="protein sequence ID" value="CAL5989316.1"/>
    <property type="molecule type" value="Genomic_DNA"/>
</dbReference>
<keyword evidence="1" id="KW-0560">Oxidoreductase</keyword>
<dbReference type="Gene3D" id="3.40.50.970">
    <property type="match status" value="1"/>
</dbReference>
<sequence>MMKDKVYSPIDGCTAAAHIAYYFSDNAIIYPITPSSPMAEYIDAWAATKRLNAHHI</sequence>
<gene>
    <name evidence="3" type="ORF">HINF_LOCUS10805</name>
</gene>
<feature type="domain" description="Pyruvate flavodoxin/ferredoxin oxidoreductase pyrimidine binding" evidence="2">
    <location>
        <begin position="20"/>
        <end position="52"/>
    </location>
</feature>
<organism evidence="3 4">
    <name type="scientific">Hexamita inflata</name>
    <dbReference type="NCBI Taxonomy" id="28002"/>
    <lineage>
        <taxon>Eukaryota</taxon>
        <taxon>Metamonada</taxon>
        <taxon>Diplomonadida</taxon>
        <taxon>Hexamitidae</taxon>
        <taxon>Hexamitinae</taxon>
        <taxon>Hexamita</taxon>
    </lineage>
</organism>
<dbReference type="SUPFAM" id="SSF52518">
    <property type="entry name" value="Thiamin diphosphate-binding fold (THDP-binding)"/>
    <property type="match status" value="1"/>
</dbReference>
<dbReference type="PANTHER" id="PTHR32154:SF0">
    <property type="entry name" value="PYRUVATE-FLAVODOXIN OXIDOREDUCTASE-RELATED"/>
    <property type="match status" value="1"/>
</dbReference>